<organism evidence="2">
    <name type="scientific">Octopus bimaculoides</name>
    <name type="common">California two-spotted octopus</name>
    <dbReference type="NCBI Taxonomy" id="37653"/>
    <lineage>
        <taxon>Eukaryota</taxon>
        <taxon>Metazoa</taxon>
        <taxon>Spiralia</taxon>
        <taxon>Lophotrochozoa</taxon>
        <taxon>Mollusca</taxon>
        <taxon>Cephalopoda</taxon>
        <taxon>Coleoidea</taxon>
        <taxon>Octopodiformes</taxon>
        <taxon>Octopoda</taxon>
        <taxon>Incirrata</taxon>
        <taxon>Octopodidae</taxon>
        <taxon>Octopus</taxon>
    </lineage>
</organism>
<evidence type="ECO:0000313" key="2">
    <source>
        <dbReference type="EMBL" id="KOF92444.1"/>
    </source>
</evidence>
<name>A0A0L8HTB8_OCTBM</name>
<dbReference type="SUPFAM" id="SSF52540">
    <property type="entry name" value="P-loop containing nucleoside triphosphate hydrolases"/>
    <property type="match status" value="1"/>
</dbReference>
<dbReference type="STRING" id="37653.A0A0L8HTB8"/>
<reference evidence="2" key="1">
    <citation type="submission" date="2015-07" db="EMBL/GenBank/DDBJ databases">
        <title>MeaNS - Measles Nucleotide Surveillance Program.</title>
        <authorList>
            <person name="Tran T."/>
            <person name="Druce J."/>
        </authorList>
    </citation>
    <scope>NUCLEOTIDE SEQUENCE</scope>
    <source>
        <strain evidence="2">UCB-OBI-ISO-001</strain>
        <tissue evidence="2">Gonad</tissue>
    </source>
</reference>
<dbReference type="AlphaFoldDB" id="A0A0L8HTB8"/>
<evidence type="ECO:0000256" key="1">
    <source>
        <dbReference type="SAM" id="MobiDB-lite"/>
    </source>
</evidence>
<accession>A0A0L8HTB8</accession>
<dbReference type="InterPro" id="IPR027417">
    <property type="entry name" value="P-loop_NTPase"/>
</dbReference>
<protein>
    <submittedName>
        <fullName evidence="2">Uncharacterized protein</fullName>
    </submittedName>
</protein>
<dbReference type="EMBL" id="KQ417336">
    <property type="protein sequence ID" value="KOF92444.1"/>
    <property type="molecule type" value="Genomic_DNA"/>
</dbReference>
<sequence>MRRLKNYATENENSAAKAKQHRERRATESDGTKAKRLKQMPEYARRRHPEEKEFANYPFDVGNGNISIKQSLGEFKIKLPNDLCLESGSLSDLCDFVYADLKNNLTNLVWLVNRTIVTPTNEAAQFVNYFLLTRIPEAQIQLIMKPNRVHQQTYSIRISTHSQNKDATSGHCNGTRYIIFSLYDRVIKAEIASEMKFPFTFTRKRFPVKPVVALTFNKAQKQTFEQIGIYLPIPFFSHGQLYVALSRVRISANVRVLAEENTNSLIMLTAVSTRRYYFNAKYAF</sequence>
<dbReference type="PANTHER" id="PTHR10492">
    <property type="match status" value="1"/>
</dbReference>
<gene>
    <name evidence="2" type="ORF">OCBIM_22006566mg</name>
</gene>
<dbReference type="OrthoDB" id="2156623at2759"/>
<proteinExistence type="predicted"/>
<feature type="region of interest" description="Disordered" evidence="1">
    <location>
        <begin position="1"/>
        <end position="42"/>
    </location>
</feature>